<dbReference type="GO" id="GO:0003677">
    <property type="term" value="F:DNA binding"/>
    <property type="evidence" value="ECO:0007669"/>
    <property type="project" value="UniProtKB-KW"/>
</dbReference>
<dbReference type="PANTHER" id="PTHR42756">
    <property type="entry name" value="TRANSCRIPTIONAL REGULATOR, MARR"/>
    <property type="match status" value="1"/>
</dbReference>
<feature type="domain" description="HTH marR-type" evidence="4">
    <location>
        <begin position="3"/>
        <end position="140"/>
    </location>
</feature>
<name>A0A1I0GJX4_9FIRM</name>
<dbReference type="InterPro" id="IPR036390">
    <property type="entry name" value="WH_DNA-bd_sf"/>
</dbReference>
<dbReference type="RefSeq" id="WP_092355309.1">
    <property type="nucleotide sequence ID" value="NZ_FOIN01000030.1"/>
</dbReference>
<protein>
    <submittedName>
        <fullName evidence="5">DNA-binding transcriptional regulator, MarR family</fullName>
    </submittedName>
</protein>
<gene>
    <name evidence="5" type="ORF">SAMN04489758_13017</name>
</gene>
<dbReference type="OrthoDB" id="384891at2"/>
<accession>A0A1I0GJX4</accession>
<reference evidence="6" key="1">
    <citation type="submission" date="2016-10" db="EMBL/GenBank/DDBJ databases">
        <authorList>
            <person name="Varghese N."/>
            <person name="Submissions S."/>
        </authorList>
    </citation>
    <scope>NUCLEOTIDE SEQUENCE [LARGE SCALE GENOMIC DNA]</scope>
    <source>
        <strain evidence="6">DSM 1551</strain>
    </source>
</reference>
<keyword evidence="1" id="KW-0805">Transcription regulation</keyword>
<dbReference type="SMART" id="SM00347">
    <property type="entry name" value="HTH_MARR"/>
    <property type="match status" value="1"/>
</dbReference>
<dbReference type="InterPro" id="IPR036388">
    <property type="entry name" value="WH-like_DNA-bd_sf"/>
</dbReference>
<keyword evidence="6" id="KW-1185">Reference proteome</keyword>
<dbReference type="EMBL" id="FOIN01000030">
    <property type="protein sequence ID" value="SET70350.1"/>
    <property type="molecule type" value="Genomic_DNA"/>
</dbReference>
<dbReference type="PRINTS" id="PR00598">
    <property type="entry name" value="HTHMARR"/>
</dbReference>
<dbReference type="SUPFAM" id="SSF46785">
    <property type="entry name" value="Winged helix' DNA-binding domain"/>
    <property type="match status" value="1"/>
</dbReference>
<evidence type="ECO:0000313" key="5">
    <source>
        <dbReference type="EMBL" id="SET70350.1"/>
    </source>
</evidence>
<sequence length="143" mass="16398">MGEKRIGIEIRVLANLIGRCLNEVGFNDEQNSLTGPQGLVLGYLYDHQDHDIFQKDIEATFNVRRSSATGLLKSLETNGFIERVSVAYDARLKKIILTEKAYEFKESLEKCIQKMEAILVKDLEPQEIEDLIRIMNKIKNNLK</sequence>
<dbReference type="Pfam" id="PF12802">
    <property type="entry name" value="MarR_2"/>
    <property type="match status" value="1"/>
</dbReference>
<evidence type="ECO:0000313" key="6">
    <source>
        <dbReference type="Proteomes" id="UP000198558"/>
    </source>
</evidence>
<keyword evidence="2 5" id="KW-0238">DNA-binding</keyword>
<dbReference type="PANTHER" id="PTHR42756:SF1">
    <property type="entry name" value="TRANSCRIPTIONAL REPRESSOR OF EMRAB OPERON"/>
    <property type="match status" value="1"/>
</dbReference>
<dbReference type="GO" id="GO:0003700">
    <property type="term" value="F:DNA-binding transcription factor activity"/>
    <property type="evidence" value="ECO:0007669"/>
    <property type="project" value="InterPro"/>
</dbReference>
<dbReference type="AlphaFoldDB" id="A0A1I0GJX4"/>
<evidence type="ECO:0000259" key="4">
    <source>
        <dbReference type="PROSITE" id="PS50995"/>
    </source>
</evidence>
<keyword evidence="3" id="KW-0804">Transcription</keyword>
<evidence type="ECO:0000256" key="3">
    <source>
        <dbReference type="ARBA" id="ARBA00023163"/>
    </source>
</evidence>
<proteinExistence type="predicted"/>
<dbReference type="GeneID" id="78289022"/>
<dbReference type="InterPro" id="IPR000835">
    <property type="entry name" value="HTH_MarR-typ"/>
</dbReference>
<evidence type="ECO:0000256" key="2">
    <source>
        <dbReference type="ARBA" id="ARBA00023125"/>
    </source>
</evidence>
<evidence type="ECO:0000256" key="1">
    <source>
        <dbReference type="ARBA" id="ARBA00023015"/>
    </source>
</evidence>
<dbReference type="Gene3D" id="1.10.10.10">
    <property type="entry name" value="Winged helix-like DNA-binding domain superfamily/Winged helix DNA-binding domain"/>
    <property type="match status" value="1"/>
</dbReference>
<dbReference type="Proteomes" id="UP000198558">
    <property type="component" value="Unassembled WGS sequence"/>
</dbReference>
<dbReference type="PROSITE" id="PS50995">
    <property type="entry name" value="HTH_MARR_2"/>
    <property type="match status" value="1"/>
</dbReference>
<organism evidence="5 6">
    <name type="scientific">Thomasclavelia cocleata</name>
    <dbReference type="NCBI Taxonomy" id="69824"/>
    <lineage>
        <taxon>Bacteria</taxon>
        <taxon>Bacillati</taxon>
        <taxon>Bacillota</taxon>
        <taxon>Erysipelotrichia</taxon>
        <taxon>Erysipelotrichales</taxon>
        <taxon>Coprobacillaceae</taxon>
        <taxon>Thomasclavelia</taxon>
    </lineage>
</organism>